<reference evidence="2 3" key="1">
    <citation type="submission" date="2015-09" db="EMBL/GenBank/DDBJ databases">
        <authorList>
            <person name="Jackson K.R."/>
            <person name="Lunt B.L."/>
            <person name="Fisher J.N.B."/>
            <person name="Gardner A.V."/>
            <person name="Bailey M.E."/>
            <person name="Deus L.M."/>
            <person name="Earl A.S."/>
            <person name="Gibby P.D."/>
            <person name="Hartmann K.A."/>
            <person name="Liu J.E."/>
            <person name="Manci A.M."/>
            <person name="Nielsen D.A."/>
            <person name="Solomon M.B."/>
            <person name="Breakwell D.P."/>
            <person name="Burnett S.H."/>
            <person name="Grose J.H."/>
        </authorList>
    </citation>
    <scope>NUCLEOTIDE SEQUENCE [LARGE SCALE GENOMIC DNA]</scope>
    <source>
        <strain evidence="2 3">S613</strain>
    </source>
</reference>
<dbReference type="Proteomes" id="UP000050349">
    <property type="component" value="Unassembled WGS sequence"/>
</dbReference>
<dbReference type="OrthoDB" id="9809788at2"/>
<dbReference type="Pfam" id="PF06904">
    <property type="entry name" value="Extensin-like_C"/>
    <property type="match status" value="1"/>
</dbReference>
<feature type="domain" description="Extensin-like C-terminal" evidence="1">
    <location>
        <begin position="77"/>
        <end position="140"/>
    </location>
</feature>
<sequence length="218" mass="24145">MALQSFTHLANTPIHYDRYDPGSGFGYGTRGKPFKPRATPEMINTLEACFNDIFTQSPFGTAEIITSAGAFVEKPGYHGLGQAFDLDGIFWNTEQFVALDYLKQPHLYLAIESIARQHFGTVLNYNYNAAHQDHLHLDTGSSVGFQKMSKSRVEYLQSSLFFVHGYHLGIDGVWGPETEKVLKAALTELGIGSTLAKRESWIAFLQATASNGFNLANT</sequence>
<comment type="caution">
    <text evidence="2">The sequence shown here is derived from an EMBL/GenBank/DDBJ whole genome shotgun (WGS) entry which is preliminary data.</text>
</comment>
<dbReference type="InterPro" id="IPR009683">
    <property type="entry name" value="Extensin-like_C"/>
</dbReference>
<name>A0A0P8YTQ2_PSEFL</name>
<protein>
    <submittedName>
        <fullName evidence="2">Extensin-like family protein</fullName>
    </submittedName>
</protein>
<dbReference type="PATRIC" id="fig|294.162.peg.4918"/>
<gene>
    <name evidence="2" type="ORF">AN403_2194</name>
</gene>
<evidence type="ECO:0000313" key="3">
    <source>
        <dbReference type="Proteomes" id="UP000050349"/>
    </source>
</evidence>
<proteinExistence type="predicted"/>
<dbReference type="AlphaFoldDB" id="A0A0P8YTQ2"/>
<evidence type="ECO:0000259" key="1">
    <source>
        <dbReference type="Pfam" id="PF06904"/>
    </source>
</evidence>
<dbReference type="RefSeq" id="WP_057399635.1">
    <property type="nucleotide sequence ID" value="NZ_LJXB01000089.1"/>
</dbReference>
<organism evidence="2 3">
    <name type="scientific">Pseudomonas fluorescens</name>
    <dbReference type="NCBI Taxonomy" id="294"/>
    <lineage>
        <taxon>Bacteria</taxon>
        <taxon>Pseudomonadati</taxon>
        <taxon>Pseudomonadota</taxon>
        <taxon>Gammaproteobacteria</taxon>
        <taxon>Pseudomonadales</taxon>
        <taxon>Pseudomonadaceae</taxon>
        <taxon>Pseudomonas</taxon>
    </lineage>
</organism>
<evidence type="ECO:0000313" key="2">
    <source>
        <dbReference type="EMBL" id="KPU55476.1"/>
    </source>
</evidence>
<accession>A0A0P8YTQ2</accession>
<dbReference type="EMBL" id="LJXB01000089">
    <property type="protein sequence ID" value="KPU55476.1"/>
    <property type="molecule type" value="Genomic_DNA"/>
</dbReference>